<sequence length="115" mass="12358">MTGRARTQLLVEYITAVERGVYRLPANTPAFAAHKGTTVEEVYAPGKWNSHLSDDVAAFALAHNAADRQAPQVAADGAPRSVNVSRSQRELAYGPGEPALLAVGEVRMVEEEMNP</sequence>
<organism evidence="1">
    <name type="scientific">freshwater metagenome</name>
    <dbReference type="NCBI Taxonomy" id="449393"/>
    <lineage>
        <taxon>unclassified sequences</taxon>
        <taxon>metagenomes</taxon>
        <taxon>ecological metagenomes</taxon>
    </lineage>
</organism>
<dbReference type="AlphaFoldDB" id="A0A6J7LTY0"/>
<name>A0A6J7LTY0_9ZZZZ</name>
<reference evidence="1" key="1">
    <citation type="submission" date="2020-05" db="EMBL/GenBank/DDBJ databases">
        <authorList>
            <person name="Chiriac C."/>
            <person name="Salcher M."/>
            <person name="Ghai R."/>
            <person name="Kavagutti S V."/>
        </authorList>
    </citation>
    <scope>NUCLEOTIDE SEQUENCE</scope>
</reference>
<evidence type="ECO:0000313" key="1">
    <source>
        <dbReference type="EMBL" id="CAB4969369.1"/>
    </source>
</evidence>
<accession>A0A6J7LTY0</accession>
<gene>
    <name evidence="1" type="ORF">UFOPK3772_03219</name>
</gene>
<dbReference type="EMBL" id="CAFBNE010000172">
    <property type="protein sequence ID" value="CAB4969369.1"/>
    <property type="molecule type" value="Genomic_DNA"/>
</dbReference>
<protein>
    <submittedName>
        <fullName evidence="1">Unannotated protein</fullName>
    </submittedName>
</protein>
<proteinExistence type="predicted"/>